<sequence length="205" mass="22808">MSGIQTVDSLAKNAWNKADEKPIFTRLYAVEEVVRDLDTKIKVMEKSLLEVLKDSAYTPSSSEKRTARSVAGNVAFSAYLSRSIDHIGLGQVIKLDRTVLNDGNAYNIATGIFTVPITGVYLLSMSVDSYAETHVTLMVNSARVADLISDATPQRHDMEIMSSNTIIIRLYQGQSVWMEVTKGDDPQIIGNENWRYTTFSGLLMY</sequence>
<dbReference type="InterPro" id="IPR008983">
    <property type="entry name" value="Tumour_necrosis_fac-like_dom"/>
</dbReference>
<evidence type="ECO:0000256" key="3">
    <source>
        <dbReference type="ARBA" id="ARBA00022729"/>
    </source>
</evidence>
<dbReference type="PROSITE" id="PS50871">
    <property type="entry name" value="C1Q"/>
    <property type="match status" value="1"/>
</dbReference>
<evidence type="ECO:0000256" key="1">
    <source>
        <dbReference type="ARBA" id="ARBA00004613"/>
    </source>
</evidence>
<evidence type="ECO:0000256" key="2">
    <source>
        <dbReference type="ARBA" id="ARBA00022525"/>
    </source>
</evidence>
<evidence type="ECO:0000313" key="6">
    <source>
        <dbReference type="Proteomes" id="UP000828390"/>
    </source>
</evidence>
<dbReference type="Gene3D" id="2.60.120.40">
    <property type="match status" value="1"/>
</dbReference>
<gene>
    <name evidence="5" type="ORF">DPMN_178640</name>
</gene>
<keyword evidence="2" id="KW-0964">Secreted</keyword>
<proteinExistence type="predicted"/>
<keyword evidence="3" id="KW-0732">Signal</keyword>
<dbReference type="SMART" id="SM00110">
    <property type="entry name" value="C1Q"/>
    <property type="match status" value="1"/>
</dbReference>
<protein>
    <recommendedName>
        <fullName evidence="4">C1q domain-containing protein</fullName>
    </recommendedName>
</protein>
<accession>A0A9D4ILL8</accession>
<dbReference type="PANTHER" id="PTHR22923:SF116">
    <property type="entry name" value="C1Q DOMAIN-CONTAINING PROTEIN"/>
    <property type="match status" value="1"/>
</dbReference>
<dbReference type="PRINTS" id="PR00007">
    <property type="entry name" value="COMPLEMNTC1Q"/>
</dbReference>
<feature type="domain" description="C1q" evidence="4">
    <location>
        <begin position="69"/>
        <end position="205"/>
    </location>
</feature>
<organism evidence="5 6">
    <name type="scientific">Dreissena polymorpha</name>
    <name type="common">Zebra mussel</name>
    <name type="synonym">Mytilus polymorpha</name>
    <dbReference type="NCBI Taxonomy" id="45954"/>
    <lineage>
        <taxon>Eukaryota</taxon>
        <taxon>Metazoa</taxon>
        <taxon>Spiralia</taxon>
        <taxon>Lophotrochozoa</taxon>
        <taxon>Mollusca</taxon>
        <taxon>Bivalvia</taxon>
        <taxon>Autobranchia</taxon>
        <taxon>Heteroconchia</taxon>
        <taxon>Euheterodonta</taxon>
        <taxon>Imparidentia</taxon>
        <taxon>Neoheterodontei</taxon>
        <taxon>Myida</taxon>
        <taxon>Dreissenoidea</taxon>
        <taxon>Dreissenidae</taxon>
        <taxon>Dreissena</taxon>
    </lineage>
</organism>
<dbReference type="AlphaFoldDB" id="A0A9D4ILL8"/>
<dbReference type="Proteomes" id="UP000828390">
    <property type="component" value="Unassembled WGS sequence"/>
</dbReference>
<dbReference type="EMBL" id="JAIWYP010000009">
    <property type="protein sequence ID" value="KAH3777202.1"/>
    <property type="molecule type" value="Genomic_DNA"/>
</dbReference>
<evidence type="ECO:0000259" key="4">
    <source>
        <dbReference type="PROSITE" id="PS50871"/>
    </source>
</evidence>
<reference evidence="5" key="2">
    <citation type="submission" date="2020-11" db="EMBL/GenBank/DDBJ databases">
        <authorList>
            <person name="McCartney M.A."/>
            <person name="Auch B."/>
            <person name="Kono T."/>
            <person name="Mallez S."/>
            <person name="Becker A."/>
            <person name="Gohl D.M."/>
            <person name="Silverstein K.A.T."/>
            <person name="Koren S."/>
            <person name="Bechman K.B."/>
            <person name="Herman A."/>
            <person name="Abrahante J.E."/>
            <person name="Garbe J."/>
        </authorList>
    </citation>
    <scope>NUCLEOTIDE SEQUENCE</scope>
    <source>
        <strain evidence="5">Duluth1</strain>
        <tissue evidence="5">Whole animal</tissue>
    </source>
</reference>
<name>A0A9D4ILL8_DREPO</name>
<reference evidence="5" key="1">
    <citation type="journal article" date="2019" name="bioRxiv">
        <title>The Genome of the Zebra Mussel, Dreissena polymorpha: A Resource for Invasive Species Research.</title>
        <authorList>
            <person name="McCartney M.A."/>
            <person name="Auch B."/>
            <person name="Kono T."/>
            <person name="Mallez S."/>
            <person name="Zhang Y."/>
            <person name="Obille A."/>
            <person name="Becker A."/>
            <person name="Abrahante J.E."/>
            <person name="Garbe J."/>
            <person name="Badalamenti J.P."/>
            <person name="Herman A."/>
            <person name="Mangelson H."/>
            <person name="Liachko I."/>
            <person name="Sullivan S."/>
            <person name="Sone E.D."/>
            <person name="Koren S."/>
            <person name="Silverstein K.A.T."/>
            <person name="Beckman K.B."/>
            <person name="Gohl D.M."/>
        </authorList>
    </citation>
    <scope>NUCLEOTIDE SEQUENCE</scope>
    <source>
        <strain evidence="5">Duluth1</strain>
        <tissue evidence="5">Whole animal</tissue>
    </source>
</reference>
<dbReference type="Pfam" id="PF00386">
    <property type="entry name" value="C1q"/>
    <property type="match status" value="1"/>
</dbReference>
<dbReference type="GO" id="GO:0005576">
    <property type="term" value="C:extracellular region"/>
    <property type="evidence" value="ECO:0007669"/>
    <property type="project" value="UniProtKB-SubCell"/>
</dbReference>
<dbReference type="InterPro" id="IPR001073">
    <property type="entry name" value="C1q_dom"/>
</dbReference>
<comment type="subcellular location">
    <subcellularLocation>
        <location evidence="1">Secreted</location>
    </subcellularLocation>
</comment>
<comment type="caution">
    <text evidence="5">The sequence shown here is derived from an EMBL/GenBank/DDBJ whole genome shotgun (WGS) entry which is preliminary data.</text>
</comment>
<evidence type="ECO:0000313" key="5">
    <source>
        <dbReference type="EMBL" id="KAH3777202.1"/>
    </source>
</evidence>
<dbReference type="InterPro" id="IPR050822">
    <property type="entry name" value="Cerebellin_Synaptic_Org"/>
</dbReference>
<dbReference type="SUPFAM" id="SSF49842">
    <property type="entry name" value="TNF-like"/>
    <property type="match status" value="1"/>
</dbReference>
<keyword evidence="6" id="KW-1185">Reference proteome</keyword>
<dbReference type="PANTHER" id="PTHR22923">
    <property type="entry name" value="CEREBELLIN-RELATED"/>
    <property type="match status" value="1"/>
</dbReference>